<name>F5XNU1_MICPN</name>
<accession>F5XNU1</accession>
<dbReference type="AlphaFoldDB" id="F5XNU1"/>
<dbReference type="STRING" id="1032480.MLP_11910"/>
<dbReference type="Proteomes" id="UP000007947">
    <property type="component" value="Chromosome"/>
</dbReference>
<protein>
    <submittedName>
        <fullName evidence="2">Uncharacterized protein</fullName>
    </submittedName>
</protein>
<dbReference type="KEGG" id="mph:MLP_11910"/>
<feature type="region of interest" description="Disordered" evidence="1">
    <location>
        <begin position="1"/>
        <end position="90"/>
    </location>
</feature>
<dbReference type="RefSeq" id="WP_013862088.1">
    <property type="nucleotide sequence ID" value="NC_015635.1"/>
</dbReference>
<feature type="compositionally biased region" description="Basic and acidic residues" evidence="1">
    <location>
        <begin position="29"/>
        <end position="42"/>
    </location>
</feature>
<dbReference type="EMBL" id="AP012204">
    <property type="protein sequence ID" value="BAK34205.1"/>
    <property type="molecule type" value="Genomic_DNA"/>
</dbReference>
<evidence type="ECO:0000313" key="2">
    <source>
        <dbReference type="EMBL" id="BAK34205.1"/>
    </source>
</evidence>
<proteinExistence type="predicted"/>
<sequence length="449" mass="48658">MAATHKTADGSTPHRRAERPPIPSAPADSRARANDDRTRRDLLLGLQRSAGNRAVTQLVEAGRRTTVQRKSPKDQPTDQPKLDANDPTDRKGMEDQILVFLDGIKDVKLVRLGAWQANAEADTPHIDAGILETAIAMVALGFGGVVDHAIAEVFFLHDSYLKAFVTLAGLEGGDILAEAALKSSVSKLTAFLDEGTAAVRDNYSASHAQTAFKTLANKPMDAFVEGVRLQVGSERVEDSGAFNKNKSHFSDADIAGQYLTLKRAWLKLQADPAPFAAELTSKYLSLLGLADKRGSTGAVNPLGPGGLRLGRTGGTYTSIGRWSAPDLNAVQFWARTDSINTWAGSTLLTTPLEKLPGSLSIELWGTNPYTGWTTSEVVNLGFDHLSDGGLRIHDTREDSTEWYASYLDHQSAEHTDAQRDVLAPKGVAKLWDAIKDKTLTDVRGRDSYW</sequence>
<keyword evidence="3" id="KW-1185">Reference proteome</keyword>
<dbReference type="HOGENOM" id="CLU_609447_0_0_11"/>
<evidence type="ECO:0000256" key="1">
    <source>
        <dbReference type="SAM" id="MobiDB-lite"/>
    </source>
</evidence>
<organism evidence="2 3">
    <name type="scientific">Microlunatus phosphovorus (strain ATCC 700054 / DSM 10555 / JCM 9379 / NBRC 101784 / NCIMB 13414 / VKM Ac-1990 / NM-1)</name>
    <dbReference type="NCBI Taxonomy" id="1032480"/>
    <lineage>
        <taxon>Bacteria</taxon>
        <taxon>Bacillati</taxon>
        <taxon>Actinomycetota</taxon>
        <taxon>Actinomycetes</taxon>
        <taxon>Propionibacteriales</taxon>
        <taxon>Propionibacteriaceae</taxon>
        <taxon>Microlunatus</taxon>
    </lineage>
</organism>
<gene>
    <name evidence="2" type="ordered locus">MLP_11910</name>
</gene>
<evidence type="ECO:0000313" key="3">
    <source>
        <dbReference type="Proteomes" id="UP000007947"/>
    </source>
</evidence>
<reference evidence="2 3" key="1">
    <citation type="submission" date="2011-05" db="EMBL/GenBank/DDBJ databases">
        <title>Whole genome sequence of Microlunatus phosphovorus NM-1.</title>
        <authorList>
            <person name="Hosoyama A."/>
            <person name="Sasaki K."/>
            <person name="Harada T."/>
            <person name="Igarashi R."/>
            <person name="Kawakoshi A."/>
            <person name="Sasagawa M."/>
            <person name="Fukada J."/>
            <person name="Nakamura S."/>
            <person name="Katano Y."/>
            <person name="Hanada S."/>
            <person name="Kamagata Y."/>
            <person name="Nakamura N."/>
            <person name="Yamazaki S."/>
            <person name="Fujita N."/>
        </authorList>
    </citation>
    <scope>NUCLEOTIDE SEQUENCE [LARGE SCALE GENOMIC DNA]</scope>
    <source>
        <strain evidence="3">ATCC 700054 / DSM 10555 / JCM 9379 / NBRC 101784 / NCIMB 13414 / VKM Ac-1990 / NM-1</strain>
    </source>
</reference>
<feature type="compositionally biased region" description="Basic and acidic residues" evidence="1">
    <location>
        <begin position="71"/>
        <end position="90"/>
    </location>
</feature>